<organism evidence="3 4">
    <name type="scientific">Amniculicola lignicola CBS 123094</name>
    <dbReference type="NCBI Taxonomy" id="1392246"/>
    <lineage>
        <taxon>Eukaryota</taxon>
        <taxon>Fungi</taxon>
        <taxon>Dikarya</taxon>
        <taxon>Ascomycota</taxon>
        <taxon>Pezizomycotina</taxon>
        <taxon>Dothideomycetes</taxon>
        <taxon>Pleosporomycetidae</taxon>
        <taxon>Pleosporales</taxon>
        <taxon>Amniculicolaceae</taxon>
        <taxon>Amniculicola</taxon>
    </lineage>
</organism>
<feature type="region of interest" description="Disordered" evidence="1">
    <location>
        <begin position="201"/>
        <end position="271"/>
    </location>
</feature>
<dbReference type="EMBL" id="ML977662">
    <property type="protein sequence ID" value="KAF1994362.1"/>
    <property type="molecule type" value="Genomic_DNA"/>
</dbReference>
<evidence type="ECO:0000256" key="2">
    <source>
        <dbReference type="SAM" id="Phobius"/>
    </source>
</evidence>
<accession>A0A6A5VX91</accession>
<feature type="transmembrane region" description="Helical" evidence="2">
    <location>
        <begin position="74"/>
        <end position="99"/>
    </location>
</feature>
<evidence type="ECO:0000313" key="4">
    <source>
        <dbReference type="Proteomes" id="UP000799779"/>
    </source>
</evidence>
<gene>
    <name evidence="3" type="ORF">P154DRAFT_539604</name>
</gene>
<evidence type="ECO:0000256" key="1">
    <source>
        <dbReference type="SAM" id="MobiDB-lite"/>
    </source>
</evidence>
<keyword evidence="2" id="KW-0812">Transmembrane</keyword>
<name>A0A6A5VX91_9PLEO</name>
<dbReference type="AlphaFoldDB" id="A0A6A5VX91"/>
<dbReference type="OrthoDB" id="3556996at2759"/>
<feature type="compositionally biased region" description="Basic and acidic residues" evidence="1">
    <location>
        <begin position="253"/>
        <end position="269"/>
    </location>
</feature>
<evidence type="ECO:0008006" key="5">
    <source>
        <dbReference type="Google" id="ProtNLM"/>
    </source>
</evidence>
<reference evidence="3" key="1">
    <citation type="journal article" date="2020" name="Stud. Mycol.">
        <title>101 Dothideomycetes genomes: a test case for predicting lifestyles and emergence of pathogens.</title>
        <authorList>
            <person name="Haridas S."/>
            <person name="Albert R."/>
            <person name="Binder M."/>
            <person name="Bloem J."/>
            <person name="Labutti K."/>
            <person name="Salamov A."/>
            <person name="Andreopoulos B."/>
            <person name="Baker S."/>
            <person name="Barry K."/>
            <person name="Bills G."/>
            <person name="Bluhm B."/>
            <person name="Cannon C."/>
            <person name="Castanera R."/>
            <person name="Culley D."/>
            <person name="Daum C."/>
            <person name="Ezra D."/>
            <person name="Gonzalez J."/>
            <person name="Henrissat B."/>
            <person name="Kuo A."/>
            <person name="Liang C."/>
            <person name="Lipzen A."/>
            <person name="Lutzoni F."/>
            <person name="Magnuson J."/>
            <person name="Mondo S."/>
            <person name="Nolan M."/>
            <person name="Ohm R."/>
            <person name="Pangilinan J."/>
            <person name="Park H.-J."/>
            <person name="Ramirez L."/>
            <person name="Alfaro M."/>
            <person name="Sun H."/>
            <person name="Tritt A."/>
            <person name="Yoshinaga Y."/>
            <person name="Zwiers L.-H."/>
            <person name="Turgeon B."/>
            <person name="Goodwin S."/>
            <person name="Spatafora J."/>
            <person name="Crous P."/>
            <person name="Grigoriev I."/>
        </authorList>
    </citation>
    <scope>NUCLEOTIDE SEQUENCE</scope>
    <source>
        <strain evidence="3">CBS 123094</strain>
    </source>
</reference>
<keyword evidence="4" id="KW-1185">Reference proteome</keyword>
<dbReference type="Proteomes" id="UP000799779">
    <property type="component" value="Unassembled WGS sequence"/>
</dbReference>
<keyword evidence="2" id="KW-0472">Membrane</keyword>
<keyword evidence="2" id="KW-1133">Transmembrane helix</keyword>
<protein>
    <recommendedName>
        <fullName evidence="5">Apple domain-containing protein</fullName>
    </recommendedName>
</protein>
<sequence>MTTTLLSGSQQPVSMKFLWYGLEHRTHFWFNVSNPSSQRMLLFPTSSCKYCSPTTQYYIWNVKARMLACTIARLLEAVLIIKTLVVTPFFLLFLAFAAAAPNILLDARQYFRCGCGLVGYTKATAVYYFDSSSTRSNWAACSAYYKADSKCKSFGFGEANCMLFDVLALNNTNLNPTSPYTFYEASCLTKQLEGPCSNALISSTTPPTTSTTLPTTSTPPTTRSALPTTRTTLRTTSTKLSSTSTKPCTMSSKRVEATKRRSHQPEQKLKKWAQAAQGVQCPFTISVEDGMMGSCRQDTQRVYLEQSVSGKTMTTML</sequence>
<feature type="compositionally biased region" description="Low complexity" evidence="1">
    <location>
        <begin position="202"/>
        <end position="247"/>
    </location>
</feature>
<proteinExistence type="predicted"/>
<evidence type="ECO:0000313" key="3">
    <source>
        <dbReference type="EMBL" id="KAF1994362.1"/>
    </source>
</evidence>